<dbReference type="Proteomes" id="UP001642464">
    <property type="component" value="Unassembled WGS sequence"/>
</dbReference>
<dbReference type="SMART" id="SM00060">
    <property type="entry name" value="FN3"/>
    <property type="match status" value="2"/>
</dbReference>
<dbReference type="PANTHER" id="PTHR13817:SF151">
    <property type="entry name" value="TITIN"/>
    <property type="match status" value="1"/>
</dbReference>
<evidence type="ECO:0000313" key="5">
    <source>
        <dbReference type="Proteomes" id="UP001642464"/>
    </source>
</evidence>
<proteinExistence type="predicted"/>
<dbReference type="EMBL" id="CAXAMM010029224">
    <property type="protein sequence ID" value="CAK9064295.1"/>
    <property type="molecule type" value="Genomic_DNA"/>
</dbReference>
<keyword evidence="1" id="KW-0677">Repeat</keyword>
<sequence length="779" mass="87209">MFPTISPLEPSCSALEPSTLACPAATFQARPHLIEVELEELELHPDAPDLKPGWFESLKYFVSLHPRSEEPDHIPLPRDPPLQSVEGHYLVSQAQRAYEPGLQADPIRLRSHDMTGIVEERSRQESMSLPMEKLDHYLVAYVWATKTGLMGAQNTTLVGRALAPLQEFKLQRKTTTWGIFDILEGHRVAEMRLRYHACTTPAAIEEPHVADVQQTEVTVRWAPPKNDHGAQVIGYRISILLDPKPNEPPQWYTLCECTSGKNPVYVVANLKGNTAYLLDIRAVNKVGYGDAYEYQPLSEGTTSVGEGITTAPVTPDPPGKPWIEETERRSRSEARDGCLNVAWSSPENDGGMPITAYRIRMRKILGASRWNPFGPGEAAASWVEMGSVAAAGDAAMYNAWVGPLEAGACDWDEHRGKRAGARVAIRNDPGGFVVENIEEGFNTGRGEYRFQIAALNKLGESKPTRVAVTASVKRMDDLDEPLSLDDTRWLAESPLAEFLHFSLKSDPFFVASPATVESSDPSPSWRRGFAGAVLPRGELLTVQSDDRHPAGDRRETAWSSWLALTVLHAEEEQLALPEIRKAELVIMKESMQAFHWPSEQIGERSGERVRAGKRAAKFIACSVCEQVVQSSFPKPHELDSIRKTFSSEELHERDAKGSCAMKRLAQLFKRQKLEVTPLPDGTAEMRTAKTEPFYEEINKSELAFHWKSFALQHACSEVFRSDADMVHRAMQKEFERLASHLPQEHDDEVQELLRRAVKRGCQASRFCRAARTHRPHHEL</sequence>
<gene>
    <name evidence="4" type="ORF">SCF082_LOCUS33131</name>
</gene>
<dbReference type="Pfam" id="PF00041">
    <property type="entry name" value="fn3"/>
    <property type="match status" value="1"/>
</dbReference>
<dbReference type="CDD" id="cd00063">
    <property type="entry name" value="FN3"/>
    <property type="match status" value="2"/>
</dbReference>
<keyword evidence="5" id="KW-1185">Reference proteome</keyword>
<organism evidence="4 5">
    <name type="scientific">Durusdinium trenchii</name>
    <dbReference type="NCBI Taxonomy" id="1381693"/>
    <lineage>
        <taxon>Eukaryota</taxon>
        <taxon>Sar</taxon>
        <taxon>Alveolata</taxon>
        <taxon>Dinophyceae</taxon>
        <taxon>Suessiales</taxon>
        <taxon>Symbiodiniaceae</taxon>
        <taxon>Durusdinium</taxon>
    </lineage>
</organism>
<evidence type="ECO:0000259" key="3">
    <source>
        <dbReference type="PROSITE" id="PS50853"/>
    </source>
</evidence>
<dbReference type="InterPro" id="IPR050964">
    <property type="entry name" value="Striated_Muscle_Regulatory"/>
</dbReference>
<dbReference type="SUPFAM" id="SSF49265">
    <property type="entry name" value="Fibronectin type III"/>
    <property type="match status" value="1"/>
</dbReference>
<evidence type="ECO:0000256" key="2">
    <source>
        <dbReference type="SAM" id="MobiDB-lite"/>
    </source>
</evidence>
<feature type="domain" description="Fibronectin type-III" evidence="3">
    <location>
        <begin position="203"/>
        <end position="304"/>
    </location>
</feature>
<evidence type="ECO:0000313" key="4">
    <source>
        <dbReference type="EMBL" id="CAK9064295.1"/>
    </source>
</evidence>
<dbReference type="InterPro" id="IPR003961">
    <property type="entry name" value="FN3_dom"/>
</dbReference>
<dbReference type="InterPro" id="IPR013783">
    <property type="entry name" value="Ig-like_fold"/>
</dbReference>
<protein>
    <submittedName>
        <fullName evidence="4">Titin (Connectin) (Rhabdomyosarcoma antigen MU-RMS-40.14)</fullName>
    </submittedName>
</protein>
<name>A0ABP0NPC0_9DINO</name>
<evidence type="ECO:0000256" key="1">
    <source>
        <dbReference type="ARBA" id="ARBA00022737"/>
    </source>
</evidence>
<reference evidence="4 5" key="1">
    <citation type="submission" date="2024-02" db="EMBL/GenBank/DDBJ databases">
        <authorList>
            <person name="Chen Y."/>
            <person name="Shah S."/>
            <person name="Dougan E. K."/>
            <person name="Thang M."/>
            <person name="Chan C."/>
        </authorList>
    </citation>
    <scope>NUCLEOTIDE SEQUENCE [LARGE SCALE GENOMIC DNA]</scope>
</reference>
<dbReference type="PANTHER" id="PTHR13817">
    <property type="entry name" value="TITIN"/>
    <property type="match status" value="1"/>
</dbReference>
<feature type="compositionally biased region" description="Basic and acidic residues" evidence="2">
    <location>
        <begin position="322"/>
        <end position="335"/>
    </location>
</feature>
<dbReference type="PROSITE" id="PS50853">
    <property type="entry name" value="FN3"/>
    <property type="match status" value="1"/>
</dbReference>
<dbReference type="InterPro" id="IPR036116">
    <property type="entry name" value="FN3_sf"/>
</dbReference>
<dbReference type="Gene3D" id="2.60.40.10">
    <property type="entry name" value="Immunoglobulins"/>
    <property type="match status" value="2"/>
</dbReference>
<comment type="caution">
    <text evidence="4">The sequence shown here is derived from an EMBL/GenBank/DDBJ whole genome shotgun (WGS) entry which is preliminary data.</text>
</comment>
<accession>A0ABP0NPC0</accession>
<feature type="region of interest" description="Disordered" evidence="2">
    <location>
        <begin position="303"/>
        <end position="335"/>
    </location>
</feature>